<protein>
    <recommendedName>
        <fullName evidence="5">DUF308 domain-containing protein</fullName>
    </recommendedName>
</protein>
<keyword evidence="2" id="KW-1133">Transmembrane helix</keyword>
<evidence type="ECO:0000256" key="1">
    <source>
        <dbReference type="SAM" id="MobiDB-lite"/>
    </source>
</evidence>
<evidence type="ECO:0000313" key="4">
    <source>
        <dbReference type="Proteomes" id="UP001317629"/>
    </source>
</evidence>
<feature type="region of interest" description="Disordered" evidence="1">
    <location>
        <begin position="160"/>
        <end position="185"/>
    </location>
</feature>
<evidence type="ECO:0000313" key="3">
    <source>
        <dbReference type="EMBL" id="BDV34270.1"/>
    </source>
</evidence>
<dbReference type="EMBL" id="AP027142">
    <property type="protein sequence ID" value="BDV34270.1"/>
    <property type="molecule type" value="Genomic_DNA"/>
</dbReference>
<reference evidence="3 4" key="1">
    <citation type="journal article" date="2023" name="Int. J. Syst. Evol. Microbiol.">
        <title>Methylocystis iwaonis sp. nov., a type II methane-oxidizing bacterium from surface soil of a rice paddy field in Japan, and emended description of the genus Methylocystis (ex Whittenbury et al. 1970) Bowman et al. 1993.</title>
        <authorList>
            <person name="Kaise H."/>
            <person name="Sawadogo J.B."/>
            <person name="Alam M.S."/>
            <person name="Ueno C."/>
            <person name="Dianou D."/>
            <person name="Shinjo R."/>
            <person name="Asakawa S."/>
        </authorList>
    </citation>
    <scope>NUCLEOTIDE SEQUENCE [LARGE SCALE GENOMIC DNA]</scope>
    <source>
        <strain evidence="3 4">SS37A-Re</strain>
    </source>
</reference>
<evidence type="ECO:0000256" key="2">
    <source>
        <dbReference type="SAM" id="Phobius"/>
    </source>
</evidence>
<keyword evidence="2" id="KW-0472">Membrane</keyword>
<keyword evidence="2" id="KW-0812">Transmembrane</keyword>
<feature type="region of interest" description="Disordered" evidence="1">
    <location>
        <begin position="103"/>
        <end position="148"/>
    </location>
</feature>
<accession>A0ABM8E8Q1</accession>
<organism evidence="3 4">
    <name type="scientific">Methylocystis iwaonis</name>
    <dbReference type="NCBI Taxonomy" id="2885079"/>
    <lineage>
        <taxon>Bacteria</taxon>
        <taxon>Pseudomonadati</taxon>
        <taxon>Pseudomonadota</taxon>
        <taxon>Alphaproteobacteria</taxon>
        <taxon>Hyphomicrobiales</taxon>
        <taxon>Methylocystaceae</taxon>
        <taxon>Methylocystis</taxon>
    </lineage>
</organism>
<dbReference type="RefSeq" id="WP_281927400.1">
    <property type="nucleotide sequence ID" value="NZ_AP027142.1"/>
</dbReference>
<dbReference type="Proteomes" id="UP001317629">
    <property type="component" value="Chromosome"/>
</dbReference>
<gene>
    <name evidence="3" type="ORF">SS37A_17990</name>
</gene>
<proteinExistence type="predicted"/>
<name>A0ABM8E8Q1_9HYPH</name>
<sequence length="185" mass="19338">MKRNLSGWGVTAAGLLLAGGGAYGMWAGWDMIMVERGWSLFIAGSVALSGGVVTTALGRVVAHLARFGAVTDPAAQPAAPKPIEDAPVEDAAPVEAVQAEMWASPAPAKPEPPKANVVTAEPPRPDFSSLLRPPAEEPTEVDRYTAGDSTYVMMSDGSVEVRGPEGAQRYPSLAALRAEAESRQR</sequence>
<evidence type="ECO:0008006" key="5">
    <source>
        <dbReference type="Google" id="ProtNLM"/>
    </source>
</evidence>
<keyword evidence="4" id="KW-1185">Reference proteome</keyword>
<feature type="transmembrane region" description="Helical" evidence="2">
    <location>
        <begin position="38"/>
        <end position="57"/>
    </location>
</feature>